<dbReference type="EMBL" id="JABFOF010000005">
    <property type="protein sequence ID" value="KAG2396991.1"/>
    <property type="molecule type" value="Genomic_DNA"/>
</dbReference>
<evidence type="ECO:0000313" key="1">
    <source>
        <dbReference type="EMBL" id="KAG2396991.1"/>
    </source>
</evidence>
<name>A0A8T0KBN4_PHAAN</name>
<organism evidence="1 2">
    <name type="scientific">Phaseolus angularis</name>
    <name type="common">Azuki bean</name>
    <name type="synonym">Vigna angularis</name>
    <dbReference type="NCBI Taxonomy" id="3914"/>
    <lineage>
        <taxon>Eukaryota</taxon>
        <taxon>Viridiplantae</taxon>
        <taxon>Streptophyta</taxon>
        <taxon>Embryophyta</taxon>
        <taxon>Tracheophyta</taxon>
        <taxon>Spermatophyta</taxon>
        <taxon>Magnoliopsida</taxon>
        <taxon>eudicotyledons</taxon>
        <taxon>Gunneridae</taxon>
        <taxon>Pentapetalae</taxon>
        <taxon>rosids</taxon>
        <taxon>fabids</taxon>
        <taxon>Fabales</taxon>
        <taxon>Fabaceae</taxon>
        <taxon>Papilionoideae</taxon>
        <taxon>50 kb inversion clade</taxon>
        <taxon>NPAAA clade</taxon>
        <taxon>indigoferoid/millettioid clade</taxon>
        <taxon>Phaseoleae</taxon>
        <taxon>Vigna</taxon>
    </lineage>
</organism>
<comment type="caution">
    <text evidence="1">The sequence shown here is derived from an EMBL/GenBank/DDBJ whole genome shotgun (WGS) entry which is preliminary data.</text>
</comment>
<reference evidence="1 2" key="1">
    <citation type="submission" date="2020-05" db="EMBL/GenBank/DDBJ databases">
        <title>Vigna angularis (adzuki bean) Var. LongXiaoDou No. 4 denovo assembly.</title>
        <authorList>
            <person name="Xiang H."/>
        </authorList>
    </citation>
    <scope>NUCLEOTIDE SEQUENCE [LARGE SCALE GENOMIC DNA]</scope>
    <source>
        <tissue evidence="1">Leaf</tissue>
    </source>
</reference>
<dbReference type="Proteomes" id="UP000743370">
    <property type="component" value="Unassembled WGS sequence"/>
</dbReference>
<evidence type="ECO:0000313" key="2">
    <source>
        <dbReference type="Proteomes" id="UP000743370"/>
    </source>
</evidence>
<accession>A0A8T0KBN4</accession>
<proteinExistence type="predicted"/>
<gene>
    <name evidence="1" type="ORF">HKW66_Vig0246430</name>
</gene>
<sequence length="77" mass="8669">MNLGSLYLLKVVADEGFLRNNDIEARRDGGCAKKVALMVTVQRRRYWRSHDGFMVVAVSRLREIRVSAGEDDASVAE</sequence>
<dbReference type="AlphaFoldDB" id="A0A8T0KBN4"/>
<protein>
    <submittedName>
        <fullName evidence="1">Uncharacterized protein</fullName>
    </submittedName>
</protein>